<gene>
    <name evidence="2" type="ORF">EG68_00108</name>
</gene>
<name>A0A8S9Z6R1_9TREM</name>
<keyword evidence="1" id="KW-1133">Transmembrane helix</keyword>
<keyword evidence="1" id="KW-0812">Transmembrane</keyword>
<reference evidence="2" key="1">
    <citation type="submission" date="2019-07" db="EMBL/GenBank/DDBJ databases">
        <title>Annotation for the trematode Paragonimus miyazaki's.</title>
        <authorList>
            <person name="Choi Y.-J."/>
        </authorList>
    </citation>
    <scope>NUCLEOTIDE SEQUENCE</scope>
    <source>
        <strain evidence="2">Japan</strain>
    </source>
</reference>
<comment type="caution">
    <text evidence="2">The sequence shown here is derived from an EMBL/GenBank/DDBJ whole genome shotgun (WGS) entry which is preliminary data.</text>
</comment>
<sequence>MELVTPLIATACTMGLISMVLLIIILDTICRGRKGCVGCNCRKKEEEKPIVRGESTDEDFEDMESQINDHKKFKQHKKDKGNVGLPST</sequence>
<evidence type="ECO:0000313" key="3">
    <source>
        <dbReference type="Proteomes" id="UP000822476"/>
    </source>
</evidence>
<protein>
    <submittedName>
        <fullName evidence="2">Uncharacterized protein</fullName>
    </submittedName>
</protein>
<evidence type="ECO:0000256" key="1">
    <source>
        <dbReference type="SAM" id="Phobius"/>
    </source>
</evidence>
<proteinExistence type="predicted"/>
<keyword evidence="1" id="KW-0472">Membrane</keyword>
<feature type="transmembrane region" description="Helical" evidence="1">
    <location>
        <begin position="6"/>
        <end position="26"/>
    </location>
</feature>
<dbReference type="EMBL" id="JTDE01000025">
    <property type="protein sequence ID" value="KAF7262602.1"/>
    <property type="molecule type" value="Genomic_DNA"/>
</dbReference>
<dbReference type="OrthoDB" id="10418857at2759"/>
<dbReference type="Proteomes" id="UP000822476">
    <property type="component" value="Unassembled WGS sequence"/>
</dbReference>
<keyword evidence="3" id="KW-1185">Reference proteome</keyword>
<accession>A0A8S9Z6R1</accession>
<dbReference type="AlphaFoldDB" id="A0A8S9Z6R1"/>
<evidence type="ECO:0000313" key="2">
    <source>
        <dbReference type="EMBL" id="KAF7262602.1"/>
    </source>
</evidence>
<organism evidence="2 3">
    <name type="scientific">Paragonimus skrjabini miyazakii</name>
    <dbReference type="NCBI Taxonomy" id="59628"/>
    <lineage>
        <taxon>Eukaryota</taxon>
        <taxon>Metazoa</taxon>
        <taxon>Spiralia</taxon>
        <taxon>Lophotrochozoa</taxon>
        <taxon>Platyhelminthes</taxon>
        <taxon>Trematoda</taxon>
        <taxon>Digenea</taxon>
        <taxon>Plagiorchiida</taxon>
        <taxon>Troglotremata</taxon>
        <taxon>Troglotrematidae</taxon>
        <taxon>Paragonimus</taxon>
    </lineage>
</organism>